<dbReference type="EMBL" id="BMNG01000033">
    <property type="protein sequence ID" value="GGO60080.1"/>
    <property type="molecule type" value="Genomic_DNA"/>
</dbReference>
<organism evidence="2 3">
    <name type="scientific">Streptomyces lasiicapitis</name>
    <dbReference type="NCBI Taxonomy" id="1923961"/>
    <lineage>
        <taxon>Bacteria</taxon>
        <taxon>Bacillati</taxon>
        <taxon>Actinomycetota</taxon>
        <taxon>Actinomycetes</taxon>
        <taxon>Kitasatosporales</taxon>
        <taxon>Streptomycetaceae</taxon>
        <taxon>Streptomyces</taxon>
    </lineage>
</organism>
<protein>
    <recommendedName>
        <fullName evidence="4">Helix-turn-helix domain-containing protein</fullName>
    </recommendedName>
</protein>
<feature type="region of interest" description="Disordered" evidence="1">
    <location>
        <begin position="295"/>
        <end position="367"/>
    </location>
</feature>
<evidence type="ECO:0000313" key="3">
    <source>
        <dbReference type="Proteomes" id="UP000656881"/>
    </source>
</evidence>
<feature type="region of interest" description="Disordered" evidence="1">
    <location>
        <begin position="121"/>
        <end position="231"/>
    </location>
</feature>
<feature type="compositionally biased region" description="Polar residues" evidence="1">
    <location>
        <begin position="121"/>
        <end position="132"/>
    </location>
</feature>
<reference evidence="3" key="1">
    <citation type="journal article" date="2019" name="Int. J. Syst. Evol. Microbiol.">
        <title>The Global Catalogue of Microorganisms (GCM) 10K type strain sequencing project: providing services to taxonomists for standard genome sequencing and annotation.</title>
        <authorList>
            <consortium name="The Broad Institute Genomics Platform"/>
            <consortium name="The Broad Institute Genome Sequencing Center for Infectious Disease"/>
            <person name="Wu L."/>
            <person name="Ma J."/>
        </authorList>
    </citation>
    <scope>NUCLEOTIDE SEQUENCE [LARGE SCALE GENOMIC DNA]</scope>
    <source>
        <strain evidence="3">CGMCC 4.7349</strain>
    </source>
</reference>
<comment type="caution">
    <text evidence="2">The sequence shown here is derived from an EMBL/GenBank/DDBJ whole genome shotgun (WGS) entry which is preliminary data.</text>
</comment>
<evidence type="ECO:0000256" key="1">
    <source>
        <dbReference type="SAM" id="MobiDB-lite"/>
    </source>
</evidence>
<dbReference type="RefSeq" id="WP_189177851.1">
    <property type="nucleotide sequence ID" value="NZ_BMNG01000033.1"/>
</dbReference>
<sequence length="367" mass="38900">MSTQGQAWVDKVGIKGCKNGGELLVLIRVGNHVGGDMRGCFAKAATLAKECLMGESTVLKHLRRLKAGGVLLPGDEKLVDHIRADKRPPVYDLAGGHEAGCPGGHPSDVLCESAMTTGVQNEHPQPVLSSTGARFEHPQKKRRSAGVRSEHPMSDAGVTGVQIDASRVFKSSGRSNKEVKLPLSLPTGGLNHLPSPVTRPPNDERETNAARDTAPAAAPVPTPRPGRQEPPLTQMELDLQMVLEAYTAALGVSPPPRAVARLRADAEELLKLGWPVEHVAGLAGQLPGLGYSRLAKHAEHNPPPRPAPKNVPRSGPAPCERHPGFAEGDCAPCRVAERERRRRGASEPSPVNGAELLARARAGHPAT</sequence>
<accession>A0ABQ2MWL0</accession>
<gene>
    <name evidence="2" type="ORF">GCM10012286_83150</name>
</gene>
<name>A0ABQ2MWL0_9ACTN</name>
<proteinExistence type="predicted"/>
<keyword evidence="3" id="KW-1185">Reference proteome</keyword>
<evidence type="ECO:0000313" key="2">
    <source>
        <dbReference type="EMBL" id="GGO60080.1"/>
    </source>
</evidence>
<evidence type="ECO:0008006" key="4">
    <source>
        <dbReference type="Google" id="ProtNLM"/>
    </source>
</evidence>
<dbReference type="Proteomes" id="UP000656881">
    <property type="component" value="Unassembled WGS sequence"/>
</dbReference>